<accession>A0A0B1RRV2</accession>
<sequence length="106" mass="11840">MLSCVASAQSRSPPKLRQKSIRSSIIEVTTIAKVVEINVFPSEISRKFREVSGQLASHGSAYGHCLSKIKYSESVKCWRCTGLSPSGIEYWSNLNLKKNFRTKAVF</sequence>
<evidence type="ECO:0000313" key="2">
    <source>
        <dbReference type="Proteomes" id="UP000053660"/>
    </source>
</evidence>
<keyword evidence="2" id="KW-1185">Reference proteome</keyword>
<protein>
    <submittedName>
        <fullName evidence="1">Uncharacterized protein</fullName>
    </submittedName>
</protein>
<dbReference type="AlphaFoldDB" id="A0A0B1RRV2"/>
<reference evidence="1 2" key="1">
    <citation type="submission" date="2014-03" db="EMBL/GenBank/DDBJ databases">
        <title>Draft genome of the hookworm Oesophagostomum dentatum.</title>
        <authorList>
            <person name="Mitreva M."/>
        </authorList>
    </citation>
    <scope>NUCLEOTIDE SEQUENCE [LARGE SCALE GENOMIC DNA]</scope>
    <source>
        <strain evidence="1 2">OD-Hann</strain>
    </source>
</reference>
<dbReference type="EMBL" id="KN612813">
    <property type="protein sequence ID" value="KHJ75369.1"/>
    <property type="molecule type" value="Genomic_DNA"/>
</dbReference>
<name>A0A0B1RRV2_OESDE</name>
<organism evidence="1 2">
    <name type="scientific">Oesophagostomum dentatum</name>
    <name type="common">Nodular worm</name>
    <dbReference type="NCBI Taxonomy" id="61180"/>
    <lineage>
        <taxon>Eukaryota</taxon>
        <taxon>Metazoa</taxon>
        <taxon>Ecdysozoa</taxon>
        <taxon>Nematoda</taxon>
        <taxon>Chromadorea</taxon>
        <taxon>Rhabditida</taxon>
        <taxon>Rhabditina</taxon>
        <taxon>Rhabditomorpha</taxon>
        <taxon>Strongyloidea</taxon>
        <taxon>Strongylidae</taxon>
        <taxon>Oesophagostomum</taxon>
    </lineage>
</organism>
<gene>
    <name evidence="1" type="ORF">OESDEN_25015</name>
</gene>
<proteinExistence type="predicted"/>
<dbReference type="Proteomes" id="UP000053660">
    <property type="component" value="Unassembled WGS sequence"/>
</dbReference>
<evidence type="ECO:0000313" key="1">
    <source>
        <dbReference type="EMBL" id="KHJ75369.1"/>
    </source>
</evidence>